<proteinExistence type="predicted"/>
<gene>
    <name evidence="1" type="ORF">NIIDMKKI_41060</name>
</gene>
<organism evidence="1 2">
    <name type="scientific">Mycobacterium kansasii</name>
    <dbReference type="NCBI Taxonomy" id="1768"/>
    <lineage>
        <taxon>Bacteria</taxon>
        <taxon>Bacillati</taxon>
        <taxon>Actinomycetota</taxon>
        <taxon>Actinomycetes</taxon>
        <taxon>Mycobacteriales</taxon>
        <taxon>Mycobacteriaceae</taxon>
        <taxon>Mycobacterium</taxon>
    </lineage>
</organism>
<accession>A0A7G1IDM3</accession>
<sequence>MLVGIDLDQTFGDRYFHGKIAPLSTFTLVVDGVTYRLIAKNAAEPFLVNTPASAADTNLQIHAHSIGVGRTVNLNEPSVTARLRFYEMRVGP</sequence>
<reference evidence="1 2" key="1">
    <citation type="submission" date="2020-07" db="EMBL/GenBank/DDBJ databases">
        <title>Mycobacterium kansasii (former subtype) with zoonotic potential isolated from diseased indoor pet cat, Japan.</title>
        <authorList>
            <person name="Fukano H."/>
            <person name="Terazono T."/>
            <person name="Hoshino Y."/>
        </authorList>
    </citation>
    <scope>NUCLEOTIDE SEQUENCE [LARGE SCALE GENOMIC DNA]</scope>
    <source>
        <strain evidence="1 2">Kuro-I</strain>
    </source>
</reference>
<evidence type="ECO:0000313" key="2">
    <source>
        <dbReference type="Proteomes" id="UP000516380"/>
    </source>
</evidence>
<evidence type="ECO:0000313" key="1">
    <source>
        <dbReference type="EMBL" id="BCI88900.1"/>
    </source>
</evidence>
<dbReference type="AlphaFoldDB" id="A0A7G1IDM3"/>
<dbReference type="Proteomes" id="UP000516380">
    <property type="component" value="Chromosome"/>
</dbReference>
<dbReference type="EMBL" id="AP023343">
    <property type="protein sequence ID" value="BCI88900.1"/>
    <property type="molecule type" value="Genomic_DNA"/>
</dbReference>
<protein>
    <submittedName>
        <fullName evidence="1">Uncharacterized protein</fullName>
    </submittedName>
</protein>
<name>A0A7G1IDM3_MYCKA</name>
<keyword evidence="2" id="KW-1185">Reference proteome</keyword>